<accession>A0ABT8LEA9</accession>
<feature type="signal peptide" evidence="1">
    <location>
        <begin position="1"/>
        <end position="20"/>
    </location>
</feature>
<dbReference type="Proteomes" id="UP001172083">
    <property type="component" value="Unassembled WGS sequence"/>
</dbReference>
<reference evidence="2" key="1">
    <citation type="submission" date="2023-06" db="EMBL/GenBank/DDBJ databases">
        <title>Genomic of Agaribacillus aureum.</title>
        <authorList>
            <person name="Wang G."/>
        </authorList>
    </citation>
    <scope>NUCLEOTIDE SEQUENCE</scope>
    <source>
        <strain evidence="2">BMA12</strain>
    </source>
</reference>
<dbReference type="EMBL" id="JAUJEB010000005">
    <property type="protein sequence ID" value="MDN5214638.1"/>
    <property type="molecule type" value="Genomic_DNA"/>
</dbReference>
<name>A0ABT8LEA9_9BACT</name>
<proteinExistence type="predicted"/>
<dbReference type="RefSeq" id="WP_346759977.1">
    <property type="nucleotide sequence ID" value="NZ_JAUJEB010000005.1"/>
</dbReference>
<gene>
    <name evidence="2" type="ORF">QQ020_21340</name>
</gene>
<comment type="caution">
    <text evidence="2">The sequence shown here is derived from an EMBL/GenBank/DDBJ whole genome shotgun (WGS) entry which is preliminary data.</text>
</comment>
<evidence type="ECO:0000256" key="1">
    <source>
        <dbReference type="SAM" id="SignalP"/>
    </source>
</evidence>
<keyword evidence="1" id="KW-0732">Signal</keyword>
<evidence type="ECO:0000313" key="3">
    <source>
        <dbReference type="Proteomes" id="UP001172083"/>
    </source>
</evidence>
<feature type="chain" id="PRO_5045762246" description="Lipoprotein" evidence="1">
    <location>
        <begin position="21"/>
        <end position="231"/>
    </location>
</feature>
<keyword evidence="3" id="KW-1185">Reference proteome</keyword>
<evidence type="ECO:0000313" key="2">
    <source>
        <dbReference type="EMBL" id="MDN5214638.1"/>
    </source>
</evidence>
<organism evidence="2 3">
    <name type="scientific">Agaribacillus aureus</name>
    <dbReference type="NCBI Taxonomy" id="3051825"/>
    <lineage>
        <taxon>Bacteria</taxon>
        <taxon>Pseudomonadati</taxon>
        <taxon>Bacteroidota</taxon>
        <taxon>Cytophagia</taxon>
        <taxon>Cytophagales</taxon>
        <taxon>Splendidivirgaceae</taxon>
        <taxon>Agaribacillus</taxon>
    </lineage>
</organism>
<evidence type="ECO:0008006" key="4">
    <source>
        <dbReference type="Google" id="ProtNLM"/>
    </source>
</evidence>
<protein>
    <recommendedName>
        <fullName evidence="4">Lipoprotein</fullName>
    </recommendedName>
</protein>
<sequence>MRKQFLVCALILLILLQACQEEEVVPSNDSMTNIVNEEEIGHLNHDRRRRGIVSRSRVYEMGTDAQIRNAYSRIIRKERGVMGEFRSPALNPSEVYTLWMIIFENPELCSDGQCGSDDIVDSDGKLMVNPDGSIGTPGVNVSSIWADGTISDPIGRVIFRIRVEKNQAPGEVLYGPGLTDPIGSEIHFVARTHGERLRDRINEQISTFAGGCDVNECQNQQYAIHLPGGRR</sequence>
<dbReference type="PROSITE" id="PS51257">
    <property type="entry name" value="PROKAR_LIPOPROTEIN"/>
    <property type="match status" value="1"/>
</dbReference>